<evidence type="ECO:0000256" key="1">
    <source>
        <dbReference type="SAM" id="MobiDB-lite"/>
    </source>
</evidence>
<evidence type="ECO:0000313" key="2">
    <source>
        <dbReference type="EMBL" id="KAK6636571.1"/>
    </source>
</evidence>
<gene>
    <name evidence="2" type="ORF">RUM43_010233</name>
</gene>
<feature type="region of interest" description="Disordered" evidence="1">
    <location>
        <begin position="68"/>
        <end position="105"/>
    </location>
</feature>
<dbReference type="AlphaFoldDB" id="A0AAN8PVJ3"/>
<accession>A0AAN8PVJ3</accession>
<feature type="compositionally biased region" description="Basic and acidic residues" evidence="1">
    <location>
        <begin position="68"/>
        <end position="91"/>
    </location>
</feature>
<sequence>MEELRKNFPREKEPGFLWSEVNFINPGVSFPCLPSFLPEGFAAKKANFQWFLFFEKLFYDHFENKIEPEEGGEEERREGQIERMRKRDSGKRARKKLVFPAPSSG</sequence>
<proteinExistence type="predicted"/>
<name>A0AAN8PVJ3_POLSC</name>
<organism evidence="2 3">
    <name type="scientific">Polyplax serrata</name>
    <name type="common">Common mouse louse</name>
    <dbReference type="NCBI Taxonomy" id="468196"/>
    <lineage>
        <taxon>Eukaryota</taxon>
        <taxon>Metazoa</taxon>
        <taxon>Ecdysozoa</taxon>
        <taxon>Arthropoda</taxon>
        <taxon>Hexapoda</taxon>
        <taxon>Insecta</taxon>
        <taxon>Pterygota</taxon>
        <taxon>Neoptera</taxon>
        <taxon>Paraneoptera</taxon>
        <taxon>Psocodea</taxon>
        <taxon>Troctomorpha</taxon>
        <taxon>Phthiraptera</taxon>
        <taxon>Anoplura</taxon>
        <taxon>Polyplacidae</taxon>
        <taxon>Polyplax</taxon>
    </lineage>
</organism>
<evidence type="ECO:0000313" key="3">
    <source>
        <dbReference type="Proteomes" id="UP001372834"/>
    </source>
</evidence>
<dbReference type="Proteomes" id="UP001372834">
    <property type="component" value="Unassembled WGS sequence"/>
</dbReference>
<protein>
    <submittedName>
        <fullName evidence="2">Uncharacterized protein</fullName>
    </submittedName>
</protein>
<dbReference type="EMBL" id="JAWJWE010000004">
    <property type="protein sequence ID" value="KAK6636571.1"/>
    <property type="molecule type" value="Genomic_DNA"/>
</dbReference>
<reference evidence="2 3" key="1">
    <citation type="submission" date="2023-10" db="EMBL/GenBank/DDBJ databases">
        <title>Genomes of two closely related lineages of the louse Polyplax serrata with different host specificities.</title>
        <authorList>
            <person name="Martinu J."/>
            <person name="Tarabai H."/>
            <person name="Stefka J."/>
            <person name="Hypsa V."/>
        </authorList>
    </citation>
    <scope>NUCLEOTIDE SEQUENCE [LARGE SCALE GENOMIC DNA]</scope>
    <source>
        <strain evidence="2">HR10_N</strain>
    </source>
</reference>
<comment type="caution">
    <text evidence="2">The sequence shown here is derived from an EMBL/GenBank/DDBJ whole genome shotgun (WGS) entry which is preliminary data.</text>
</comment>